<dbReference type="Proteomes" id="UP001162501">
    <property type="component" value="Chromosome 11"/>
</dbReference>
<organism evidence="1 2">
    <name type="scientific">Rangifer tarandus platyrhynchus</name>
    <name type="common">Svalbard reindeer</name>
    <dbReference type="NCBI Taxonomy" id="3082113"/>
    <lineage>
        <taxon>Eukaryota</taxon>
        <taxon>Metazoa</taxon>
        <taxon>Chordata</taxon>
        <taxon>Craniata</taxon>
        <taxon>Vertebrata</taxon>
        <taxon>Euteleostomi</taxon>
        <taxon>Mammalia</taxon>
        <taxon>Eutheria</taxon>
        <taxon>Laurasiatheria</taxon>
        <taxon>Artiodactyla</taxon>
        <taxon>Ruminantia</taxon>
        <taxon>Pecora</taxon>
        <taxon>Cervidae</taxon>
        <taxon>Odocoileinae</taxon>
        <taxon>Rangifer</taxon>
    </lineage>
</organism>
<dbReference type="EMBL" id="OX596095">
    <property type="protein sequence ID" value="CAI9693172.1"/>
    <property type="molecule type" value="Genomic_DNA"/>
</dbReference>
<gene>
    <name evidence="1" type="ORF">MRATA1EN3_LOCUS4385</name>
</gene>
<name>A0ACB0DY39_RANTA</name>
<accession>A0ACB0DY39</accession>
<evidence type="ECO:0000313" key="1">
    <source>
        <dbReference type="EMBL" id="CAI9693172.1"/>
    </source>
</evidence>
<reference evidence="1" key="1">
    <citation type="submission" date="2023-05" db="EMBL/GenBank/DDBJ databases">
        <authorList>
            <consortium name="ELIXIR-Norway"/>
        </authorList>
    </citation>
    <scope>NUCLEOTIDE SEQUENCE</scope>
</reference>
<sequence length="103" mass="11353">MGPDTCGGSACRTQEETARLQATERRPPESRLAALWSSPPALRGGDFCFKHTVGGALAMAALPPRQHTFRSVFRENKKHHGGEQRWIPLTNFCVNNTDCKNSS</sequence>
<evidence type="ECO:0000313" key="2">
    <source>
        <dbReference type="Proteomes" id="UP001162501"/>
    </source>
</evidence>
<protein>
    <submittedName>
        <fullName evidence="1">Uncharacterized protein</fullName>
    </submittedName>
</protein>
<proteinExistence type="predicted"/>